<dbReference type="AlphaFoldDB" id="A0A810Q2Z2"/>
<gene>
    <name evidence="1" type="ORF">MM50RIKEN_03550</name>
</gene>
<sequence>MRCTCDRTKDTATTTVMAPEELAGLSATVTGEKLLIQYDGPALAAGVGDTVSPANCIPYLLRALAEGYVLEVGEETLEDIPCLRLALDTTDADGEKVVCTVWLAEEDPVYAELSREGKLLLSVRFTAFQQTKSDGGE</sequence>
<keyword evidence="2" id="KW-1185">Reference proteome</keyword>
<evidence type="ECO:0000313" key="1">
    <source>
        <dbReference type="EMBL" id="BCK80592.1"/>
    </source>
</evidence>
<protein>
    <submittedName>
        <fullName evidence="1">Uncharacterized protein</fullName>
    </submittedName>
</protein>
<dbReference type="EMBL" id="AP023418">
    <property type="protein sequence ID" value="BCK80592.1"/>
    <property type="molecule type" value="Genomic_DNA"/>
</dbReference>
<reference evidence="1" key="1">
    <citation type="submission" date="2020-09" db="EMBL/GenBank/DDBJ databases">
        <title>New species isolated from human feces.</title>
        <authorList>
            <person name="Kitahara M."/>
            <person name="Shigeno Y."/>
            <person name="Shime M."/>
            <person name="Matsumoto Y."/>
            <person name="Nakamura S."/>
            <person name="Motooka D."/>
            <person name="Fukuoka S."/>
            <person name="Nishikawa H."/>
            <person name="Benno Y."/>
        </authorList>
    </citation>
    <scope>NUCLEOTIDE SEQUENCE</scope>
    <source>
        <strain evidence="1">MM50</strain>
    </source>
</reference>
<organism evidence="1 2">
    <name type="scientific">Vescimonas coprocola</name>
    <dbReference type="NCBI Taxonomy" id="2714355"/>
    <lineage>
        <taxon>Bacteria</taxon>
        <taxon>Bacillati</taxon>
        <taxon>Bacillota</taxon>
        <taxon>Clostridia</taxon>
        <taxon>Eubacteriales</taxon>
        <taxon>Oscillospiraceae</taxon>
        <taxon>Vescimonas</taxon>
    </lineage>
</organism>
<dbReference type="Proteomes" id="UP000681035">
    <property type="component" value="Chromosome"/>
</dbReference>
<evidence type="ECO:0000313" key="2">
    <source>
        <dbReference type="Proteomes" id="UP000681035"/>
    </source>
</evidence>
<dbReference type="KEGG" id="vcop:MM50RIKEN_03550"/>
<accession>A0A810Q2Z2</accession>
<name>A0A810Q2Z2_9FIRM</name>
<proteinExistence type="predicted"/>
<dbReference type="RefSeq" id="WP_213541514.1">
    <property type="nucleotide sequence ID" value="NZ_AP023418.1"/>
</dbReference>